<dbReference type="Proteomes" id="UP000032452">
    <property type="component" value="Unassembled WGS sequence"/>
</dbReference>
<comment type="caution">
    <text evidence="2">The sequence shown here is derived from an EMBL/GenBank/DDBJ whole genome shotgun (WGS) entry which is preliminary data.</text>
</comment>
<gene>
    <name evidence="2" type="ORF">UH38_12975</name>
</gene>
<accession>A0A0D8ZSW2</accession>
<evidence type="ECO:0000256" key="1">
    <source>
        <dbReference type="SAM" id="Phobius"/>
    </source>
</evidence>
<evidence type="ECO:0000313" key="3">
    <source>
        <dbReference type="Proteomes" id="UP000032452"/>
    </source>
</evidence>
<keyword evidence="3" id="KW-1185">Reference proteome</keyword>
<organism evidence="2 3">
    <name type="scientific">Aliterella atlantica CENA595</name>
    <dbReference type="NCBI Taxonomy" id="1618023"/>
    <lineage>
        <taxon>Bacteria</taxon>
        <taxon>Bacillati</taxon>
        <taxon>Cyanobacteriota</taxon>
        <taxon>Cyanophyceae</taxon>
        <taxon>Chroococcidiopsidales</taxon>
        <taxon>Aliterellaceae</taxon>
        <taxon>Aliterella</taxon>
    </lineage>
</organism>
<reference evidence="2 3" key="1">
    <citation type="submission" date="2015-02" db="EMBL/GenBank/DDBJ databases">
        <title>Draft genome of a novel marine cyanobacterium (Chroococcales) isolated from South Atlantic Ocean.</title>
        <authorList>
            <person name="Rigonato J."/>
            <person name="Alvarenga D.O."/>
            <person name="Branco L.H."/>
            <person name="Varani A.M."/>
            <person name="Brandini F.P."/>
            <person name="Fiore M.F."/>
        </authorList>
    </citation>
    <scope>NUCLEOTIDE SEQUENCE [LARGE SCALE GENOMIC DNA]</scope>
    <source>
        <strain evidence="2 3">CENA595</strain>
    </source>
</reference>
<dbReference type="EMBL" id="JYON01000012">
    <property type="protein sequence ID" value="KJH71452.1"/>
    <property type="molecule type" value="Genomic_DNA"/>
</dbReference>
<evidence type="ECO:0000313" key="2">
    <source>
        <dbReference type="EMBL" id="KJH71452.1"/>
    </source>
</evidence>
<keyword evidence="1" id="KW-1133">Transmembrane helix</keyword>
<sequence length="70" mass="7981">MSLDIHCNFLFCLTFPDLAETQQPNLANCFGKKQEQVLTVLAIALSKDVLLFYLVMLARAGFNNFFCRFS</sequence>
<protein>
    <submittedName>
        <fullName evidence="2">Uncharacterized protein</fullName>
    </submittedName>
</protein>
<dbReference type="AlphaFoldDB" id="A0A0D8ZSW2"/>
<name>A0A0D8ZSW2_9CYAN</name>
<keyword evidence="1" id="KW-0472">Membrane</keyword>
<feature type="transmembrane region" description="Helical" evidence="1">
    <location>
        <begin position="37"/>
        <end position="58"/>
    </location>
</feature>
<keyword evidence="1" id="KW-0812">Transmembrane</keyword>
<proteinExistence type="predicted"/>